<evidence type="ECO:0000256" key="3">
    <source>
        <dbReference type="ARBA" id="ARBA00022676"/>
    </source>
</evidence>
<dbReference type="CDD" id="cd00761">
    <property type="entry name" value="Glyco_tranf_GTA_type"/>
    <property type="match status" value="1"/>
</dbReference>
<evidence type="ECO:0000256" key="1">
    <source>
        <dbReference type="ARBA" id="ARBA00004167"/>
    </source>
</evidence>
<dbReference type="OrthoDB" id="2526284at2759"/>
<keyword evidence="10" id="KW-1185">Reference proteome</keyword>
<dbReference type="GO" id="GO:0016757">
    <property type="term" value="F:glycosyltransferase activity"/>
    <property type="evidence" value="ECO:0007669"/>
    <property type="project" value="UniProtKB-UniRule"/>
</dbReference>
<keyword evidence="4 8" id="KW-0808">Transferase</keyword>
<proteinExistence type="inferred from homology"/>
<dbReference type="Proteomes" id="UP000595140">
    <property type="component" value="Unassembled WGS sequence"/>
</dbReference>
<dbReference type="EMBL" id="OOIL02000273">
    <property type="protein sequence ID" value="VFQ63118.1"/>
    <property type="molecule type" value="Genomic_DNA"/>
</dbReference>
<evidence type="ECO:0000256" key="8">
    <source>
        <dbReference type="RuleBase" id="RU366017"/>
    </source>
</evidence>
<evidence type="ECO:0000256" key="2">
    <source>
        <dbReference type="ARBA" id="ARBA00007647"/>
    </source>
</evidence>
<dbReference type="EC" id="2.4.1.-" evidence="8"/>
<evidence type="ECO:0000256" key="6">
    <source>
        <dbReference type="ARBA" id="ARBA00022989"/>
    </source>
</evidence>
<evidence type="ECO:0000256" key="5">
    <source>
        <dbReference type="ARBA" id="ARBA00022692"/>
    </source>
</evidence>
<dbReference type="InterPro" id="IPR008166">
    <property type="entry name" value="Glyco_transf_92"/>
</dbReference>
<evidence type="ECO:0000313" key="9">
    <source>
        <dbReference type="EMBL" id="VFQ63118.1"/>
    </source>
</evidence>
<gene>
    <name evidence="9" type="ORF">CCAM_LOCUS4894</name>
</gene>
<comment type="similarity">
    <text evidence="2 8">Belongs to the glycosyltransferase 92 family.</text>
</comment>
<dbReference type="Pfam" id="PF01697">
    <property type="entry name" value="Glyco_transf_92"/>
    <property type="match status" value="1"/>
</dbReference>
<name>A0A484KE23_9ASTE</name>
<keyword evidence="6 8" id="KW-1133">Transmembrane helix</keyword>
<dbReference type="SUPFAM" id="SSF53448">
    <property type="entry name" value="Nucleotide-diphospho-sugar transferases"/>
    <property type="match status" value="1"/>
</dbReference>
<keyword evidence="7 8" id="KW-0472">Membrane</keyword>
<keyword evidence="5 8" id="KW-0812">Transmembrane</keyword>
<organism evidence="9 10">
    <name type="scientific">Cuscuta campestris</name>
    <dbReference type="NCBI Taxonomy" id="132261"/>
    <lineage>
        <taxon>Eukaryota</taxon>
        <taxon>Viridiplantae</taxon>
        <taxon>Streptophyta</taxon>
        <taxon>Embryophyta</taxon>
        <taxon>Tracheophyta</taxon>
        <taxon>Spermatophyta</taxon>
        <taxon>Magnoliopsida</taxon>
        <taxon>eudicotyledons</taxon>
        <taxon>Gunneridae</taxon>
        <taxon>Pentapetalae</taxon>
        <taxon>asterids</taxon>
        <taxon>lamiids</taxon>
        <taxon>Solanales</taxon>
        <taxon>Convolvulaceae</taxon>
        <taxon>Cuscuteae</taxon>
        <taxon>Cuscuta</taxon>
        <taxon>Cuscuta subgen. Grammica</taxon>
        <taxon>Cuscuta sect. Cleistogrammica</taxon>
    </lineage>
</organism>
<dbReference type="PANTHER" id="PTHR21461">
    <property type="entry name" value="GLYCOSYLTRANSFERASE FAMILY 92 PROTEIN"/>
    <property type="match status" value="1"/>
</dbReference>
<dbReference type="AlphaFoldDB" id="A0A484KE23"/>
<evidence type="ECO:0000313" key="10">
    <source>
        <dbReference type="Proteomes" id="UP000595140"/>
    </source>
</evidence>
<accession>A0A484KE23</accession>
<sequence>MDSSEPRRKRKRLLRQSTATAISPLLTVRSFLLCLCFLLFVYLLSFKIPIAPSSFRPVLVVSSFSLLSSSSSNGVESLPGVDRFLLPRIEGRVLFPDHILLLVRKNGLPVHEKLECVYPSRESQISAHVLSSDDYDQSRVIFRCPLPPGNSSAAAAAAASLRKVGGKPVVKGRRNQTAVVASWDSVVYAAALDGDSAVVFVKGLNLRRDRESSPRWFSCHFWLGKKMKEEDRRRVEVLQTRAVTAAQEVVRCQLPASIKDSPEEALGGRVTVGTMMTAPRGSRRVEEGRRFLFPSVAEVSRVESGGGGKQHGLCACTMVWNQAPALREWITYHAWLGVERWFIYDNNSDDAIEDVIYDPEMRNFNVTRHVWPWIKTQEAGFSHCALRAKSECDWVAFMDVDEFFYLPYSSPHYQFRKPGYASENALRDLVRNVSLSSPGTLGEIRTACHSYGPSGLDRPPAQGVMVGYTCRVKSPERHKSIVRPDAVDPTLLNVVHHFRLKKGFRFMDTPQGTAVINHYKYQVWEVFRAKFFRRVATYVADWTENQNEGSRDRAPGLGTEAIEPPNWRLQFCEVWDTGLRDFVLANFADSSTGFLPWETSPQYEQ</sequence>
<evidence type="ECO:0000256" key="7">
    <source>
        <dbReference type="ARBA" id="ARBA00023136"/>
    </source>
</evidence>
<dbReference type="InterPro" id="IPR029044">
    <property type="entry name" value="Nucleotide-diphossugar_trans"/>
</dbReference>
<evidence type="ECO:0000256" key="4">
    <source>
        <dbReference type="ARBA" id="ARBA00022679"/>
    </source>
</evidence>
<keyword evidence="3 8" id="KW-0328">Glycosyltransferase</keyword>
<reference evidence="9 10" key="1">
    <citation type="submission" date="2018-04" db="EMBL/GenBank/DDBJ databases">
        <authorList>
            <person name="Vogel A."/>
        </authorList>
    </citation>
    <scope>NUCLEOTIDE SEQUENCE [LARGE SCALE GENOMIC DNA]</scope>
</reference>
<dbReference type="GO" id="GO:0005737">
    <property type="term" value="C:cytoplasm"/>
    <property type="evidence" value="ECO:0007669"/>
    <property type="project" value="TreeGrafter"/>
</dbReference>
<comment type="subcellular location">
    <subcellularLocation>
        <location evidence="1">Membrane</location>
        <topology evidence="1">Single-pass membrane protein</topology>
    </subcellularLocation>
</comment>
<feature type="transmembrane region" description="Helical" evidence="8">
    <location>
        <begin position="21"/>
        <end position="44"/>
    </location>
</feature>
<dbReference type="PANTHER" id="PTHR21461:SF16">
    <property type="entry name" value="GLYCOSYLTRANSFERASE FAMILY 92 PROTEIN RCOM_0530710"/>
    <property type="match status" value="1"/>
</dbReference>
<protein>
    <recommendedName>
        <fullName evidence="8">Glycosyltransferase family 92 protein</fullName>
        <ecNumber evidence="8">2.4.1.-</ecNumber>
    </recommendedName>
</protein>
<dbReference type="GO" id="GO:0016020">
    <property type="term" value="C:membrane"/>
    <property type="evidence" value="ECO:0007669"/>
    <property type="project" value="UniProtKB-SubCell"/>
</dbReference>